<evidence type="ECO:0000256" key="4">
    <source>
        <dbReference type="ARBA" id="ARBA00022692"/>
    </source>
</evidence>
<dbReference type="InterPro" id="IPR001182">
    <property type="entry name" value="FtsW/RodA"/>
</dbReference>
<dbReference type="PANTHER" id="PTHR30474:SF2">
    <property type="entry name" value="PEPTIDOGLYCAN GLYCOSYLTRANSFERASE FTSW-RELATED"/>
    <property type="match status" value="1"/>
</dbReference>
<dbReference type="EC" id="2.4.99.28" evidence="14"/>
<feature type="transmembrane region" description="Helical" evidence="17">
    <location>
        <begin position="86"/>
        <end position="106"/>
    </location>
</feature>
<dbReference type="Proteomes" id="UP000813215">
    <property type="component" value="Unassembled WGS sequence"/>
</dbReference>
<dbReference type="PANTHER" id="PTHR30474">
    <property type="entry name" value="CELL CYCLE PROTEIN"/>
    <property type="match status" value="1"/>
</dbReference>
<keyword evidence="2" id="KW-0328">Glycosyltransferase</keyword>
<dbReference type="GO" id="GO:0009252">
    <property type="term" value="P:peptidoglycan biosynthetic process"/>
    <property type="evidence" value="ECO:0007669"/>
    <property type="project" value="UniProtKB-KW"/>
</dbReference>
<dbReference type="GO" id="GO:0032153">
    <property type="term" value="C:cell division site"/>
    <property type="evidence" value="ECO:0007669"/>
    <property type="project" value="TreeGrafter"/>
</dbReference>
<keyword evidence="3" id="KW-0808">Transferase</keyword>
<evidence type="ECO:0000256" key="9">
    <source>
        <dbReference type="ARBA" id="ARBA00032370"/>
    </source>
</evidence>
<evidence type="ECO:0000256" key="14">
    <source>
        <dbReference type="ARBA" id="ARBA00044770"/>
    </source>
</evidence>
<keyword evidence="4 17" id="KW-0812">Transmembrane</keyword>
<evidence type="ECO:0000313" key="18">
    <source>
        <dbReference type="EMBL" id="MBW4433250.1"/>
    </source>
</evidence>
<proteinExistence type="inferred from homology"/>
<evidence type="ECO:0000256" key="17">
    <source>
        <dbReference type="SAM" id="Phobius"/>
    </source>
</evidence>
<feature type="transmembrane region" description="Helical" evidence="17">
    <location>
        <begin position="282"/>
        <end position="303"/>
    </location>
</feature>
<reference evidence="18" key="2">
    <citation type="journal article" date="2022" name="Microbiol. Resour. Announc.">
        <title>Metagenome Sequencing to Explore Phylogenomics of Terrestrial Cyanobacteria.</title>
        <authorList>
            <person name="Ward R.D."/>
            <person name="Stajich J.E."/>
            <person name="Johansen J.R."/>
            <person name="Huntemann M."/>
            <person name="Clum A."/>
            <person name="Foster B."/>
            <person name="Foster B."/>
            <person name="Roux S."/>
            <person name="Palaniappan K."/>
            <person name="Varghese N."/>
            <person name="Mukherjee S."/>
            <person name="Reddy T.B.K."/>
            <person name="Daum C."/>
            <person name="Copeland A."/>
            <person name="Chen I.A."/>
            <person name="Ivanova N.N."/>
            <person name="Kyrpides N.C."/>
            <person name="Shapiro N."/>
            <person name="Eloe-Fadrosh E.A."/>
            <person name="Pietrasiak N."/>
        </authorList>
    </citation>
    <scope>NUCLEOTIDE SEQUENCE</scope>
    <source>
        <strain evidence="18">HA4357-MV3</strain>
    </source>
</reference>
<feature type="transmembrane region" description="Helical" evidence="17">
    <location>
        <begin position="62"/>
        <end position="80"/>
    </location>
</feature>
<comment type="caution">
    <text evidence="18">The sequence shown here is derived from an EMBL/GenBank/DDBJ whole genome shotgun (WGS) entry which is preliminary data.</text>
</comment>
<evidence type="ECO:0000256" key="15">
    <source>
        <dbReference type="ARBA" id="ARBA00049902"/>
    </source>
</evidence>
<keyword evidence="8 17" id="KW-0472">Membrane</keyword>
<name>A0A9E3HAR0_9NOST</name>
<comment type="similarity">
    <text evidence="11">Belongs to the SEDS family. FtsW subfamily.</text>
</comment>
<dbReference type="GO" id="GO:0005886">
    <property type="term" value="C:plasma membrane"/>
    <property type="evidence" value="ECO:0007669"/>
    <property type="project" value="TreeGrafter"/>
</dbReference>
<sequence length="389" mass="42848">MNLRRLIPLFDDSVSEWALEARLLRWLTLVWLFVGLIMLFSASYPVADVRQDDGLYYFKRQLLWVLVALILFNIVVNLPLRKLVGVSHWFIFLLLGLIFLTLVPGLGKKAFDASRWIALGPIPIQPSELIKPFLVLQSARVFGQWEQLSWRVRLTWLGIFCLVILGILAQPNLSTTALCGMTIWLIALAAGLPYRYLGSTAVGGFLLAVLSISIKEYQRKRVMSFINPWADATGDGYQLVQSLLAVGSGGTWGGGFGLSQQKLFYLPIQDTDFIFAVFAEEFGFVGSVVLLLILGLFATLGLIVALKTTHPIHRLVAIGVTILMVGQSLLHIGVATGALPTTGLPLPMFSYGGNSMIASLLAAGLLIRVARESSEAEVIPLRRGRRNKP</sequence>
<dbReference type="GO" id="GO:0015648">
    <property type="term" value="F:lipid-linked peptidoglycan transporter activity"/>
    <property type="evidence" value="ECO:0007669"/>
    <property type="project" value="TreeGrafter"/>
</dbReference>
<evidence type="ECO:0000313" key="19">
    <source>
        <dbReference type="Proteomes" id="UP000813215"/>
    </source>
</evidence>
<evidence type="ECO:0000256" key="10">
    <source>
        <dbReference type="ARBA" id="ARBA00033270"/>
    </source>
</evidence>
<evidence type="ECO:0000256" key="11">
    <source>
        <dbReference type="ARBA" id="ARBA00038053"/>
    </source>
</evidence>
<organism evidence="18 19">
    <name type="scientific">Pelatocladus maniniholoensis HA4357-MV3</name>
    <dbReference type="NCBI Taxonomy" id="1117104"/>
    <lineage>
        <taxon>Bacteria</taxon>
        <taxon>Bacillati</taxon>
        <taxon>Cyanobacteriota</taxon>
        <taxon>Cyanophyceae</taxon>
        <taxon>Nostocales</taxon>
        <taxon>Nostocaceae</taxon>
        <taxon>Pelatocladus</taxon>
    </lineage>
</organism>
<evidence type="ECO:0000256" key="1">
    <source>
        <dbReference type="ARBA" id="ARBA00004141"/>
    </source>
</evidence>
<dbReference type="GO" id="GO:0008955">
    <property type="term" value="F:peptidoglycan glycosyltransferase activity"/>
    <property type="evidence" value="ECO:0007669"/>
    <property type="project" value="UniProtKB-EC"/>
</dbReference>
<feature type="transmembrane region" description="Helical" evidence="17">
    <location>
        <begin position="348"/>
        <end position="367"/>
    </location>
</feature>
<keyword evidence="7 17" id="KW-1133">Transmembrane helix</keyword>
<evidence type="ECO:0000256" key="7">
    <source>
        <dbReference type="ARBA" id="ARBA00022989"/>
    </source>
</evidence>
<comment type="catalytic activity">
    <reaction evidence="15">
        <text>[GlcNAc-(1-&gt;4)-Mur2Ac(oyl-L-Ala-gamma-D-Glu-L-Lys-D-Ala-D-Ala)](n)-di-trans,octa-cis-undecaprenyl diphosphate + beta-D-GlcNAc-(1-&gt;4)-Mur2Ac(oyl-L-Ala-gamma-D-Glu-L-Lys-D-Ala-D-Ala)-di-trans,octa-cis-undecaprenyl diphosphate = [GlcNAc-(1-&gt;4)-Mur2Ac(oyl-L-Ala-gamma-D-Glu-L-Lys-D-Ala-D-Ala)](n+1)-di-trans,octa-cis-undecaprenyl diphosphate + di-trans,octa-cis-undecaprenyl diphosphate + H(+)</text>
        <dbReference type="Rhea" id="RHEA:23708"/>
        <dbReference type="Rhea" id="RHEA-COMP:9602"/>
        <dbReference type="Rhea" id="RHEA-COMP:9603"/>
        <dbReference type="ChEBI" id="CHEBI:15378"/>
        <dbReference type="ChEBI" id="CHEBI:58405"/>
        <dbReference type="ChEBI" id="CHEBI:60033"/>
        <dbReference type="ChEBI" id="CHEBI:78435"/>
        <dbReference type="EC" id="2.4.99.28"/>
    </reaction>
</comment>
<evidence type="ECO:0000256" key="2">
    <source>
        <dbReference type="ARBA" id="ARBA00022676"/>
    </source>
</evidence>
<gene>
    <name evidence="18" type="ORF">KME28_16385</name>
</gene>
<evidence type="ECO:0000256" key="6">
    <source>
        <dbReference type="ARBA" id="ARBA00022984"/>
    </source>
</evidence>
<evidence type="ECO:0000256" key="12">
    <source>
        <dbReference type="ARBA" id="ARBA00041185"/>
    </source>
</evidence>
<feature type="transmembrane region" description="Helical" evidence="17">
    <location>
        <begin position="175"/>
        <end position="192"/>
    </location>
</feature>
<feature type="transmembrane region" description="Helical" evidence="17">
    <location>
        <begin position="315"/>
        <end position="336"/>
    </location>
</feature>
<keyword evidence="6" id="KW-0573">Peptidoglycan synthesis</keyword>
<protein>
    <recommendedName>
        <fullName evidence="12">Probable peptidoglycan glycosyltransferase FtsW</fullName>
        <ecNumber evidence="14">2.4.99.28</ecNumber>
    </recommendedName>
    <alternativeName>
        <fullName evidence="13">Cell division protein FtsW</fullName>
    </alternativeName>
    <alternativeName>
        <fullName evidence="10">Cell wall polymerase</fullName>
    </alternativeName>
    <alternativeName>
        <fullName evidence="9">Peptidoglycan polymerase</fullName>
    </alternativeName>
</protein>
<evidence type="ECO:0000256" key="3">
    <source>
        <dbReference type="ARBA" id="ARBA00022679"/>
    </source>
</evidence>
<feature type="transmembrane region" description="Helical" evidence="17">
    <location>
        <begin position="23"/>
        <end position="42"/>
    </location>
</feature>
<dbReference type="GO" id="GO:0051301">
    <property type="term" value="P:cell division"/>
    <property type="evidence" value="ECO:0007669"/>
    <property type="project" value="InterPro"/>
</dbReference>
<accession>A0A9E3HAR0</accession>
<feature type="transmembrane region" description="Helical" evidence="17">
    <location>
        <begin position="150"/>
        <end position="169"/>
    </location>
</feature>
<keyword evidence="5" id="KW-0133">Cell shape</keyword>
<evidence type="ECO:0000256" key="8">
    <source>
        <dbReference type="ARBA" id="ARBA00023136"/>
    </source>
</evidence>
<evidence type="ECO:0000256" key="5">
    <source>
        <dbReference type="ARBA" id="ARBA00022960"/>
    </source>
</evidence>
<evidence type="ECO:0000256" key="13">
    <source>
        <dbReference type="ARBA" id="ARBA00041418"/>
    </source>
</evidence>
<reference evidence="18" key="1">
    <citation type="submission" date="2021-05" db="EMBL/GenBank/DDBJ databases">
        <authorList>
            <person name="Pietrasiak N."/>
            <person name="Ward R."/>
            <person name="Stajich J.E."/>
            <person name="Kurbessoian T."/>
        </authorList>
    </citation>
    <scope>NUCLEOTIDE SEQUENCE</scope>
    <source>
        <strain evidence="18">HA4357-MV3</strain>
    </source>
</reference>
<dbReference type="AlphaFoldDB" id="A0A9E3HAR0"/>
<dbReference type="Pfam" id="PF01098">
    <property type="entry name" value="FTSW_RODA_SPOVE"/>
    <property type="match status" value="1"/>
</dbReference>
<comment type="subcellular location">
    <subcellularLocation>
        <location evidence="1">Membrane</location>
        <topology evidence="1">Multi-pass membrane protein</topology>
    </subcellularLocation>
</comment>
<comment type="function">
    <text evidence="16">Peptidoglycan polymerase that is essential for cell division.</text>
</comment>
<evidence type="ECO:0000256" key="16">
    <source>
        <dbReference type="ARBA" id="ARBA00049966"/>
    </source>
</evidence>
<dbReference type="GO" id="GO:0008360">
    <property type="term" value="P:regulation of cell shape"/>
    <property type="evidence" value="ECO:0007669"/>
    <property type="project" value="UniProtKB-KW"/>
</dbReference>
<dbReference type="EMBL" id="JAHHHW010000101">
    <property type="protein sequence ID" value="MBW4433250.1"/>
    <property type="molecule type" value="Genomic_DNA"/>
</dbReference>